<dbReference type="RefSeq" id="XP_067178443.1">
    <property type="nucleotide sequence ID" value="XM_067322580.1"/>
</dbReference>
<evidence type="ECO:0000313" key="3">
    <source>
        <dbReference type="Proteomes" id="UP000673552"/>
    </source>
</evidence>
<comment type="caution">
    <text evidence="2">The sequence shown here is derived from an EMBL/GenBank/DDBJ whole genome shotgun (WGS) entry which is preliminary data.</text>
</comment>
<feature type="region of interest" description="Disordered" evidence="1">
    <location>
        <begin position="546"/>
        <end position="600"/>
    </location>
</feature>
<feature type="compositionally biased region" description="Low complexity" evidence="1">
    <location>
        <begin position="583"/>
        <end position="600"/>
    </location>
</feature>
<feature type="compositionally biased region" description="Low complexity" evidence="1">
    <location>
        <begin position="324"/>
        <end position="342"/>
    </location>
</feature>
<dbReference type="Proteomes" id="UP000673552">
    <property type="component" value="Unassembled WGS sequence"/>
</dbReference>
<name>A0A836HJ64_9TRYP</name>
<accession>A0A836HJ64</accession>
<gene>
    <name evidence="2" type="ORF">LSCM1_05105</name>
</gene>
<dbReference type="OrthoDB" id="263228at2759"/>
<dbReference type="KEGG" id="lmat:92515092"/>
<keyword evidence="3" id="KW-1185">Reference proteome</keyword>
<organism evidence="2 3">
    <name type="scientific">Leishmania martiniquensis</name>
    <dbReference type="NCBI Taxonomy" id="1580590"/>
    <lineage>
        <taxon>Eukaryota</taxon>
        <taxon>Discoba</taxon>
        <taxon>Euglenozoa</taxon>
        <taxon>Kinetoplastea</taxon>
        <taxon>Metakinetoplastina</taxon>
        <taxon>Trypanosomatida</taxon>
        <taxon>Trypanosomatidae</taxon>
        <taxon>Leishmaniinae</taxon>
        <taxon>Leishmania</taxon>
    </lineage>
</organism>
<dbReference type="GeneID" id="92515092"/>
<evidence type="ECO:0008006" key="4">
    <source>
        <dbReference type="Google" id="ProtNLM"/>
    </source>
</evidence>
<evidence type="ECO:0000313" key="2">
    <source>
        <dbReference type="EMBL" id="KAG5477805.1"/>
    </source>
</evidence>
<dbReference type="InterPro" id="IPR023393">
    <property type="entry name" value="START-like_dom_sf"/>
</dbReference>
<dbReference type="AlphaFoldDB" id="A0A836HJ64"/>
<dbReference type="SUPFAM" id="SSF55961">
    <property type="entry name" value="Bet v1-like"/>
    <property type="match status" value="1"/>
</dbReference>
<dbReference type="EMBL" id="JAFEUZ010000024">
    <property type="protein sequence ID" value="KAG5477805.1"/>
    <property type="molecule type" value="Genomic_DNA"/>
</dbReference>
<sequence>MAYLLQSTPYAVAEDARDGPANVLLRRVRSLLHVESSQVARASNYMGGVSRGTLTWCERRGDASSASCREQRRLSVHGSAGGLRAPEAAGVAEHGGGSATAAANLPPPKRAPPPVAPCTSNKPLFHLAGGGAGQADRTTDAELYEHAVDYTDLEGVLRCPLPPVPGCPTPCALGTTFLDREGNCSATAAAIPLPSSLSSADPPLTFRCIAADPHTGISIFSTPVKGAPVHLMRAYAVLPCSPRNVLRYMDQDIRPQWDAHIRRSALLRELTPPEHAKAVELPHHLSSSINRARAAAGQRRPISVQARSRGTPGPLEPSSPRTIAATNSGRGSAAASGPATAAVDSPGTFQYRPGQRRVAIHYLEICSPVPFVQDRDFEVVVAEEVRLDGTALMKAFSTPSGSHIPLDRHQRRYVRAVVQLSGMVARPLDAARLEEVLPPVLLRHHQAALQKGCTQINCETKDKPGAAAIVSGDAAGGAATLAAPRQYCVVECVGLVHPMGLLPAALANIVVSAQLNTMRQMQAFIMQHPMSTLRWGHAVLAANREATDQPQPLPSPSPRKGSRGEATREGGTSPRVRELKQEPSSAASLPAPSAASRASSWWRRQMRGFAPHL</sequence>
<dbReference type="PANTHER" id="PTHR19308">
    <property type="entry name" value="PHOSPHATIDYLCHOLINE TRANSFER PROTEIN"/>
    <property type="match status" value="1"/>
</dbReference>
<protein>
    <recommendedName>
        <fullName evidence="4">START domain-containing protein</fullName>
    </recommendedName>
</protein>
<reference evidence="3" key="1">
    <citation type="journal article" date="2021" name="Microbiol. Resour. Announc.">
        <title>LGAAP: Leishmaniinae Genome Assembly and Annotation Pipeline.</title>
        <authorList>
            <person name="Almutairi H."/>
            <person name="Urbaniak M.D."/>
            <person name="Bates M.D."/>
            <person name="Jariyapan N."/>
            <person name="Kwakye-Nuako G."/>
            <person name="Thomaz-Soccol V."/>
            <person name="Al-Salem W.S."/>
            <person name="Dillon R.J."/>
            <person name="Bates P.A."/>
            <person name="Gatherer D."/>
        </authorList>
    </citation>
    <scope>NUCLEOTIDE SEQUENCE [LARGE SCALE GENOMIC DNA]</scope>
</reference>
<dbReference type="InterPro" id="IPR051213">
    <property type="entry name" value="START_lipid_transfer"/>
</dbReference>
<feature type="compositionally biased region" description="Pro residues" evidence="1">
    <location>
        <begin position="105"/>
        <end position="116"/>
    </location>
</feature>
<reference evidence="3" key="2">
    <citation type="journal article" date="2021" name="Sci. Data">
        <title>Chromosome-scale genome sequencing, assembly and annotation of six genomes from subfamily Leishmaniinae.</title>
        <authorList>
            <person name="Almutairi H."/>
            <person name="Urbaniak M.D."/>
            <person name="Bates M.D."/>
            <person name="Jariyapan N."/>
            <person name="Kwakye-Nuako G."/>
            <person name="Thomaz Soccol V."/>
            <person name="Al-Salem W.S."/>
            <person name="Dillon R.J."/>
            <person name="Bates P.A."/>
            <person name="Gatherer D."/>
        </authorList>
    </citation>
    <scope>NUCLEOTIDE SEQUENCE [LARGE SCALE GENOMIC DNA]</scope>
</reference>
<feature type="region of interest" description="Disordered" evidence="1">
    <location>
        <begin position="291"/>
        <end position="348"/>
    </location>
</feature>
<dbReference type="Gene3D" id="3.30.530.20">
    <property type="match status" value="2"/>
</dbReference>
<proteinExistence type="predicted"/>
<feature type="region of interest" description="Disordered" evidence="1">
    <location>
        <begin position="90"/>
        <end position="122"/>
    </location>
</feature>
<evidence type="ECO:0000256" key="1">
    <source>
        <dbReference type="SAM" id="MobiDB-lite"/>
    </source>
</evidence>
<dbReference type="PANTHER" id="PTHR19308:SF14">
    <property type="entry name" value="START DOMAIN-CONTAINING PROTEIN"/>
    <property type="match status" value="1"/>
</dbReference>